<feature type="non-terminal residue" evidence="2">
    <location>
        <position position="262"/>
    </location>
</feature>
<dbReference type="InterPro" id="IPR023631">
    <property type="entry name" value="Amidase_dom"/>
</dbReference>
<dbReference type="InterPro" id="IPR052739">
    <property type="entry name" value="FAAH2"/>
</dbReference>
<dbReference type="AlphaFoldDB" id="A0A382LVM7"/>
<proteinExistence type="predicted"/>
<reference evidence="2" key="1">
    <citation type="submission" date="2018-05" db="EMBL/GenBank/DDBJ databases">
        <authorList>
            <person name="Lanie J.A."/>
            <person name="Ng W.-L."/>
            <person name="Kazmierczak K.M."/>
            <person name="Andrzejewski T.M."/>
            <person name="Davidsen T.M."/>
            <person name="Wayne K.J."/>
            <person name="Tettelin H."/>
            <person name="Glass J.I."/>
            <person name="Rusch D."/>
            <person name="Podicherti R."/>
            <person name="Tsui H.-C.T."/>
            <person name="Winkler M.E."/>
        </authorList>
    </citation>
    <scope>NUCLEOTIDE SEQUENCE</scope>
</reference>
<dbReference type="InterPro" id="IPR036928">
    <property type="entry name" value="AS_sf"/>
</dbReference>
<evidence type="ECO:0000313" key="2">
    <source>
        <dbReference type="EMBL" id="SVC40809.1"/>
    </source>
</evidence>
<feature type="domain" description="Amidase" evidence="1">
    <location>
        <begin position="27"/>
        <end position="249"/>
    </location>
</feature>
<name>A0A382LVM7_9ZZZZ</name>
<dbReference type="EMBL" id="UINC01089587">
    <property type="protein sequence ID" value="SVC40809.1"/>
    <property type="molecule type" value="Genomic_DNA"/>
</dbReference>
<accession>A0A382LVM7</accession>
<gene>
    <name evidence="2" type="ORF">METZ01_LOCUS293663</name>
</gene>
<dbReference type="SUPFAM" id="SSF75304">
    <property type="entry name" value="Amidase signature (AS) enzymes"/>
    <property type="match status" value="1"/>
</dbReference>
<dbReference type="Pfam" id="PF01425">
    <property type="entry name" value="Amidase"/>
    <property type="match status" value="1"/>
</dbReference>
<dbReference type="Gene3D" id="3.90.1300.10">
    <property type="entry name" value="Amidase signature (AS) domain"/>
    <property type="match status" value="1"/>
</dbReference>
<evidence type="ECO:0000259" key="1">
    <source>
        <dbReference type="Pfam" id="PF01425"/>
    </source>
</evidence>
<dbReference type="GO" id="GO:0012505">
    <property type="term" value="C:endomembrane system"/>
    <property type="evidence" value="ECO:0007669"/>
    <property type="project" value="TreeGrafter"/>
</dbReference>
<protein>
    <recommendedName>
        <fullName evidence="1">Amidase domain-containing protein</fullName>
    </recommendedName>
</protein>
<organism evidence="2">
    <name type="scientific">marine metagenome</name>
    <dbReference type="NCBI Taxonomy" id="408172"/>
    <lineage>
        <taxon>unclassified sequences</taxon>
        <taxon>metagenomes</taxon>
        <taxon>ecological metagenomes</taxon>
    </lineage>
</organism>
<dbReference type="PANTHER" id="PTHR43372:SF4">
    <property type="entry name" value="FATTY-ACID AMIDE HYDROLASE 2"/>
    <property type="match status" value="1"/>
</dbReference>
<sequence length="262" mass="27967">MSIKEIITYPIKDLLDSLRNKTISVEELTNLHINQIKSVNKSLNAVVQNSFESAIKTAKFMDNNFNDCNTKPLFGLPFTLKDSVDTKGIISTWGTEGRTKFIPKHNATVAERLINAGGILMGKTNTPEFTMGGETDNVPYGRTNNPYNFNFTTGGSSGGAAAIISACGSVFDLGTDTGGSIRMPAHHCGISGLKPTFGRVPRTGHAISFDAGPGDLLTSIGPLARFVDDLIPLTNIISGPDNVDPTVVISPLNDPNIITTKN</sequence>
<dbReference type="PANTHER" id="PTHR43372">
    <property type="entry name" value="FATTY-ACID AMIDE HYDROLASE"/>
    <property type="match status" value="1"/>
</dbReference>